<gene>
    <name evidence="3" type="ORF">GCM10009425_31820</name>
</gene>
<dbReference type="RefSeq" id="WP_188867112.1">
    <property type="nucleotide sequence ID" value="NZ_BMNW01000007.1"/>
</dbReference>
<dbReference type="PANTHER" id="PTHR33121:SF19">
    <property type="entry name" value="CYCLIC DI-GMP PHOSPHODIESTERASE PA2567"/>
    <property type="match status" value="1"/>
</dbReference>
<dbReference type="PROSITE" id="PS50887">
    <property type="entry name" value="GGDEF"/>
    <property type="match status" value="1"/>
</dbReference>
<dbReference type="InterPro" id="IPR035919">
    <property type="entry name" value="EAL_sf"/>
</dbReference>
<evidence type="ECO:0000313" key="4">
    <source>
        <dbReference type="Proteomes" id="UP000616499"/>
    </source>
</evidence>
<comment type="caution">
    <text evidence="3">The sequence shown here is derived from an EMBL/GenBank/DDBJ whole genome shotgun (WGS) entry which is preliminary data.</text>
</comment>
<dbReference type="InterPro" id="IPR001633">
    <property type="entry name" value="EAL_dom"/>
</dbReference>
<accession>A0ABQ2GXB8</accession>
<dbReference type="PANTHER" id="PTHR33121">
    <property type="entry name" value="CYCLIC DI-GMP PHOSPHODIESTERASE PDEF"/>
    <property type="match status" value="1"/>
</dbReference>
<organism evidence="3 4">
    <name type="scientific">Pseudomonas asuensis</name>
    <dbReference type="NCBI Taxonomy" id="1825787"/>
    <lineage>
        <taxon>Bacteria</taxon>
        <taxon>Pseudomonadati</taxon>
        <taxon>Pseudomonadota</taxon>
        <taxon>Gammaproteobacteria</taxon>
        <taxon>Pseudomonadales</taxon>
        <taxon>Pseudomonadaceae</taxon>
        <taxon>Pseudomonas</taxon>
    </lineage>
</organism>
<dbReference type="SMART" id="SM00065">
    <property type="entry name" value="GAF"/>
    <property type="match status" value="1"/>
</dbReference>
<dbReference type="SUPFAM" id="SSF55073">
    <property type="entry name" value="Nucleotide cyclase"/>
    <property type="match status" value="1"/>
</dbReference>
<dbReference type="Gene3D" id="3.30.70.270">
    <property type="match status" value="1"/>
</dbReference>
<dbReference type="InterPro" id="IPR043128">
    <property type="entry name" value="Rev_trsase/Diguanyl_cyclase"/>
</dbReference>
<feature type="domain" description="GGDEF" evidence="2">
    <location>
        <begin position="194"/>
        <end position="325"/>
    </location>
</feature>
<dbReference type="PROSITE" id="PS50883">
    <property type="entry name" value="EAL"/>
    <property type="match status" value="1"/>
</dbReference>
<dbReference type="SUPFAM" id="SSF55781">
    <property type="entry name" value="GAF domain-like"/>
    <property type="match status" value="1"/>
</dbReference>
<proteinExistence type="predicted"/>
<reference evidence="4" key="1">
    <citation type="journal article" date="2019" name="Int. J. Syst. Evol. Microbiol.">
        <title>The Global Catalogue of Microorganisms (GCM) 10K type strain sequencing project: providing services to taxonomists for standard genome sequencing and annotation.</title>
        <authorList>
            <consortium name="The Broad Institute Genomics Platform"/>
            <consortium name="The Broad Institute Genome Sequencing Center for Infectious Disease"/>
            <person name="Wu L."/>
            <person name="Ma J."/>
        </authorList>
    </citation>
    <scope>NUCLEOTIDE SEQUENCE [LARGE SCALE GENOMIC DNA]</scope>
    <source>
        <strain evidence="4">JCM 13501</strain>
    </source>
</reference>
<evidence type="ECO:0000259" key="2">
    <source>
        <dbReference type="PROSITE" id="PS50887"/>
    </source>
</evidence>
<dbReference type="EMBL" id="BMNW01000007">
    <property type="protein sequence ID" value="GGM18451.1"/>
    <property type="molecule type" value="Genomic_DNA"/>
</dbReference>
<dbReference type="InterPro" id="IPR003018">
    <property type="entry name" value="GAF"/>
</dbReference>
<dbReference type="InterPro" id="IPR029016">
    <property type="entry name" value="GAF-like_dom_sf"/>
</dbReference>
<dbReference type="Proteomes" id="UP000616499">
    <property type="component" value="Unassembled WGS sequence"/>
</dbReference>
<sequence length="593" mass="66958">MLNELQLEEERLAALYACGLLDTAPSSSLDRLCRMAAHTLQVPVAFISLVDRHRIWFKSKVGLMLEEAPREQSFCSHTIKQKTILEVMDIRQDSRFCHLPVEAMPPDVRFYAGVPLIDRHGFALGSLCIMDTKPRQLSEADHVHLYDLANLVTEHIEQSVPSQEQDLISGFSGRPQFMADLKNLSHDASEKLRMLVLIDVLDSYRAQEIARAFGIEPFERFVQTLSQRLSSQLNGLATLYRITLTRFAFIMAINEGAYAEKMLNGLISSLRRTVKVEEVPIDPPVSAGVVVFDTRSDNTDDVIRKALSAVDEALLTRAPWLYYEAGYDERFRRSFNLAADVQEAMQHNQLYLVFQPRLTLAEKTLAGAEVLLRWQHPIRGLIPPNEFIPVIEKTPLINQVTHWVIDKALAQLATWGSAFMGTLSINLSPRDFDDRRLVECFVKSCAEHHIDPNRIELEITEGEWLRNSPHILMQLTDLRLLGAHVAIDDFGSGYSNFAYLHEIPADVVKLDRSLIYGIETDARKQVLAEHIVSLVSQLGYRTVAEGIETEESFKQLEAYGCTEAQGYWLTKPLASSDFSLWCDAWKATSAGAA</sequence>
<dbReference type="Gene3D" id="3.20.20.450">
    <property type="entry name" value="EAL domain"/>
    <property type="match status" value="1"/>
</dbReference>
<protein>
    <submittedName>
        <fullName evidence="3">Sensor domain-containing phosphodiesterase</fullName>
    </submittedName>
</protein>
<dbReference type="Pfam" id="PF00990">
    <property type="entry name" value="GGDEF"/>
    <property type="match status" value="1"/>
</dbReference>
<dbReference type="InterPro" id="IPR000160">
    <property type="entry name" value="GGDEF_dom"/>
</dbReference>
<dbReference type="SUPFAM" id="SSF141868">
    <property type="entry name" value="EAL domain-like"/>
    <property type="match status" value="1"/>
</dbReference>
<keyword evidence="4" id="KW-1185">Reference proteome</keyword>
<dbReference type="InterPro" id="IPR029787">
    <property type="entry name" value="Nucleotide_cyclase"/>
</dbReference>
<dbReference type="SMART" id="SM00052">
    <property type="entry name" value="EAL"/>
    <property type="match status" value="1"/>
</dbReference>
<dbReference type="Gene3D" id="3.30.450.40">
    <property type="match status" value="1"/>
</dbReference>
<dbReference type="SMART" id="SM00267">
    <property type="entry name" value="GGDEF"/>
    <property type="match status" value="1"/>
</dbReference>
<dbReference type="Pfam" id="PF01590">
    <property type="entry name" value="GAF"/>
    <property type="match status" value="1"/>
</dbReference>
<evidence type="ECO:0000313" key="3">
    <source>
        <dbReference type="EMBL" id="GGM18451.1"/>
    </source>
</evidence>
<dbReference type="CDD" id="cd01948">
    <property type="entry name" value="EAL"/>
    <property type="match status" value="1"/>
</dbReference>
<dbReference type="InterPro" id="IPR050706">
    <property type="entry name" value="Cyclic-di-GMP_PDE-like"/>
</dbReference>
<name>A0ABQ2GXB8_9PSED</name>
<dbReference type="Pfam" id="PF00563">
    <property type="entry name" value="EAL"/>
    <property type="match status" value="1"/>
</dbReference>
<evidence type="ECO:0000259" key="1">
    <source>
        <dbReference type="PROSITE" id="PS50883"/>
    </source>
</evidence>
<feature type="domain" description="EAL" evidence="1">
    <location>
        <begin position="334"/>
        <end position="586"/>
    </location>
</feature>